<feature type="region of interest" description="Disordered" evidence="1">
    <location>
        <begin position="54"/>
        <end position="92"/>
    </location>
</feature>
<dbReference type="EMBL" id="PDZR01000005">
    <property type="protein sequence ID" value="PNG26675.1"/>
    <property type="molecule type" value="Genomic_DNA"/>
</dbReference>
<feature type="signal peptide" evidence="2">
    <location>
        <begin position="1"/>
        <end position="33"/>
    </location>
</feature>
<gene>
    <name evidence="3" type="ORF">CR492_06690</name>
</gene>
<comment type="caution">
    <text evidence="3">The sequence shown here is derived from an EMBL/GenBank/DDBJ whole genome shotgun (WGS) entry which is preliminary data.</text>
</comment>
<evidence type="ECO:0000256" key="2">
    <source>
        <dbReference type="SAM" id="SignalP"/>
    </source>
</evidence>
<dbReference type="AlphaFoldDB" id="A0A2J7TIT4"/>
<dbReference type="OrthoDB" id="8453453at2"/>
<keyword evidence="2" id="KW-0732">Signal</keyword>
<dbReference type="Proteomes" id="UP000236286">
    <property type="component" value="Unassembled WGS sequence"/>
</dbReference>
<reference evidence="3 4" key="1">
    <citation type="submission" date="2017-10" db="EMBL/GenBank/DDBJ databases">
        <title>Genome announcement of Methylocella silvestris TVC from permafrost.</title>
        <authorList>
            <person name="Wang J."/>
            <person name="Geng K."/>
            <person name="Ul-Haque F."/>
            <person name="Crombie A.T."/>
            <person name="Street L.E."/>
            <person name="Wookey P.A."/>
            <person name="Murrell J.C."/>
            <person name="Pratscher J."/>
        </authorList>
    </citation>
    <scope>NUCLEOTIDE SEQUENCE [LARGE SCALE GENOMIC DNA]</scope>
    <source>
        <strain evidence="3 4">TVC</strain>
    </source>
</reference>
<feature type="chain" id="PRO_5014352463" description="Hydroxyquinol 1,2-dioxygenase" evidence="2">
    <location>
        <begin position="34"/>
        <end position="92"/>
    </location>
</feature>
<sequence length="92" mass="9298">MGISMIGIIRNGRARRAAMVAAALMASAGAASAASEHGAPAPRDYYGIYAGEGAAQSSPGVDAMQYDHAGTRGREDAGVSPFRPEGPGNFSD</sequence>
<accession>A0A2J7TIT4</accession>
<name>A0A2J7TIT4_METSI</name>
<evidence type="ECO:0008006" key="5">
    <source>
        <dbReference type="Google" id="ProtNLM"/>
    </source>
</evidence>
<proteinExistence type="predicted"/>
<evidence type="ECO:0000313" key="4">
    <source>
        <dbReference type="Proteomes" id="UP000236286"/>
    </source>
</evidence>
<organism evidence="3 4">
    <name type="scientific">Methylocella silvestris</name>
    <dbReference type="NCBI Taxonomy" id="199596"/>
    <lineage>
        <taxon>Bacteria</taxon>
        <taxon>Pseudomonadati</taxon>
        <taxon>Pseudomonadota</taxon>
        <taxon>Alphaproteobacteria</taxon>
        <taxon>Hyphomicrobiales</taxon>
        <taxon>Beijerinckiaceae</taxon>
        <taxon>Methylocella</taxon>
    </lineage>
</organism>
<dbReference type="RefSeq" id="WP_102842974.1">
    <property type="nucleotide sequence ID" value="NZ_PDZR01000005.1"/>
</dbReference>
<evidence type="ECO:0000313" key="3">
    <source>
        <dbReference type="EMBL" id="PNG26675.1"/>
    </source>
</evidence>
<protein>
    <recommendedName>
        <fullName evidence="5">Hydroxyquinol 1,2-dioxygenase</fullName>
    </recommendedName>
</protein>
<evidence type="ECO:0000256" key="1">
    <source>
        <dbReference type="SAM" id="MobiDB-lite"/>
    </source>
</evidence>